<dbReference type="EC" id="3.1.1.-" evidence="3"/>
<dbReference type="Pfam" id="PF00135">
    <property type="entry name" value="COesterase"/>
    <property type="match status" value="1"/>
</dbReference>
<dbReference type="PROSITE" id="PS00122">
    <property type="entry name" value="CARBOXYLESTERASE_B_1"/>
    <property type="match status" value="1"/>
</dbReference>
<feature type="domain" description="Carboxylesterase type B" evidence="4">
    <location>
        <begin position="48"/>
        <end position="504"/>
    </location>
</feature>
<keyword evidence="2 3" id="KW-0378">Hydrolase</keyword>
<organism evidence="5 6">
    <name type="scientific">Beauveria brongniartii RCEF 3172</name>
    <dbReference type="NCBI Taxonomy" id="1081107"/>
    <lineage>
        <taxon>Eukaryota</taxon>
        <taxon>Fungi</taxon>
        <taxon>Dikarya</taxon>
        <taxon>Ascomycota</taxon>
        <taxon>Pezizomycotina</taxon>
        <taxon>Sordariomycetes</taxon>
        <taxon>Hypocreomycetidae</taxon>
        <taxon>Hypocreales</taxon>
        <taxon>Cordycipitaceae</taxon>
        <taxon>Beauveria</taxon>
        <taxon>Beauveria brongniartii</taxon>
    </lineage>
</organism>
<dbReference type="InterPro" id="IPR050309">
    <property type="entry name" value="Type-B_Carboxylest/Lipase"/>
</dbReference>
<accession>A0A162HS49</accession>
<proteinExistence type="inferred from homology"/>
<dbReference type="Proteomes" id="UP000076863">
    <property type="component" value="Unassembled WGS sequence"/>
</dbReference>
<dbReference type="InterPro" id="IPR002018">
    <property type="entry name" value="CarbesteraseB"/>
</dbReference>
<gene>
    <name evidence="5" type="ORF">BBO_05128</name>
</gene>
<evidence type="ECO:0000313" key="5">
    <source>
        <dbReference type="EMBL" id="OAA42465.1"/>
    </source>
</evidence>
<dbReference type="InterPro" id="IPR029058">
    <property type="entry name" value="AB_hydrolase_fold"/>
</dbReference>
<dbReference type="SUPFAM" id="SSF53474">
    <property type="entry name" value="alpha/beta-Hydrolases"/>
    <property type="match status" value="1"/>
</dbReference>
<keyword evidence="6" id="KW-1185">Reference proteome</keyword>
<comment type="similarity">
    <text evidence="1 3">Belongs to the type-B carboxylesterase/lipase family.</text>
</comment>
<dbReference type="PANTHER" id="PTHR11559">
    <property type="entry name" value="CARBOXYLESTERASE"/>
    <property type="match status" value="1"/>
</dbReference>
<dbReference type="InterPro" id="IPR019826">
    <property type="entry name" value="Carboxylesterase_B_AS"/>
</dbReference>
<evidence type="ECO:0000313" key="6">
    <source>
        <dbReference type="Proteomes" id="UP000076863"/>
    </source>
</evidence>
<evidence type="ECO:0000256" key="2">
    <source>
        <dbReference type="ARBA" id="ARBA00022801"/>
    </source>
</evidence>
<dbReference type="GO" id="GO:0016787">
    <property type="term" value="F:hydrolase activity"/>
    <property type="evidence" value="ECO:0007669"/>
    <property type="project" value="UniProtKB-KW"/>
</dbReference>
<reference evidence="5 6" key="1">
    <citation type="journal article" date="2016" name="Genome Biol. Evol.">
        <title>Divergent and convergent evolution of fungal pathogenicity.</title>
        <authorList>
            <person name="Shang Y."/>
            <person name="Xiao G."/>
            <person name="Zheng P."/>
            <person name="Cen K."/>
            <person name="Zhan S."/>
            <person name="Wang C."/>
        </authorList>
    </citation>
    <scope>NUCLEOTIDE SEQUENCE [LARGE SCALE GENOMIC DNA]</scope>
    <source>
        <strain evidence="5 6">RCEF 3172</strain>
    </source>
</reference>
<comment type="caution">
    <text evidence="5">The sequence shown here is derived from an EMBL/GenBank/DDBJ whole genome shotgun (WGS) entry which is preliminary data.</text>
</comment>
<dbReference type="EMBL" id="AZHA01000014">
    <property type="protein sequence ID" value="OAA42465.1"/>
    <property type="molecule type" value="Genomic_DNA"/>
</dbReference>
<evidence type="ECO:0000259" key="4">
    <source>
        <dbReference type="Pfam" id="PF00135"/>
    </source>
</evidence>
<sequence length="604" mass="66537">MLATASSGILKDCKTTPSSSVNLRVSLTVDDLSLNGLLSQPLLPDQALVASFRNLEYAKIPGRWHEAVPINLKDYPRGEVQAAQWGPRPPQSIDEMHTLTGHLYPRLSHLDPTDELKCLNLNIYAPAIALPNASVGQNGSAPTLLPVIVWIHGGSFRWGDGGCECDGQYLVARSMQTQQPVLVVGINYRLGMLGFFSSEELRQEARDRGEKGYANLGFHDQRLALHWVRDNIHFFGGDKSRITIAGESSGAISVLAQLRSHEPVARNALLMSPATVAPCPVAETQVTFDKACETLGISNESVSHKLETLRQLPFERLDELGENRLEFTLSEDPLFFDNWPTGKFVEMSSFPDWANRVVVGQLAEELALMGGLWKSLPPSSLLKAWKSVFTMPGYAEEVFATYGVGDVDSEIGATPSVEDSRVADALVDYLNDAIFDNAVRSIAETQFKSDKSAETAGLSARAADVHVYSFEQKDTMATNALLKDHAYHSLDNAFFFYFPGVTKPTNDLQVRATADAFSGAALNLAYDNEVWPRITGPNDQVARFCGEAKIPTRQLDTPRWASLVNTEERLEQFLQGKDLCWDPRIIQKHLPAEVKEATPEASES</sequence>
<evidence type="ECO:0000256" key="1">
    <source>
        <dbReference type="ARBA" id="ARBA00005964"/>
    </source>
</evidence>
<dbReference type="Gene3D" id="3.40.50.1820">
    <property type="entry name" value="alpha/beta hydrolase"/>
    <property type="match status" value="1"/>
</dbReference>
<name>A0A162HS49_9HYPO</name>
<dbReference type="ESTHER" id="9hypo-a0a162hs49">
    <property type="family name" value="Fungal_carboxylesterase_lipase"/>
</dbReference>
<dbReference type="OrthoDB" id="4861363at2759"/>
<dbReference type="AlphaFoldDB" id="A0A162HS49"/>
<evidence type="ECO:0000256" key="3">
    <source>
        <dbReference type="RuleBase" id="RU361235"/>
    </source>
</evidence>
<protein>
    <recommendedName>
        <fullName evidence="3">Carboxylic ester hydrolase</fullName>
        <ecNumber evidence="3">3.1.1.-</ecNumber>
    </recommendedName>
</protein>